<organism evidence="2">
    <name type="scientific">marine metagenome</name>
    <dbReference type="NCBI Taxonomy" id="408172"/>
    <lineage>
        <taxon>unclassified sequences</taxon>
        <taxon>metagenomes</taxon>
        <taxon>ecological metagenomes</taxon>
    </lineage>
</organism>
<dbReference type="Gene3D" id="3.90.420.10">
    <property type="entry name" value="Oxidoreductase, molybdopterin-binding domain"/>
    <property type="match status" value="1"/>
</dbReference>
<proteinExistence type="predicted"/>
<dbReference type="SUPFAM" id="SSF56524">
    <property type="entry name" value="Oxidoreductase molybdopterin-binding domain"/>
    <property type="match status" value="1"/>
</dbReference>
<dbReference type="PROSITE" id="PS51318">
    <property type="entry name" value="TAT"/>
    <property type="match status" value="1"/>
</dbReference>
<evidence type="ECO:0000313" key="2">
    <source>
        <dbReference type="EMBL" id="SVB56108.1"/>
    </source>
</evidence>
<dbReference type="InterPro" id="IPR000572">
    <property type="entry name" value="OxRdtase_Mopterin-bd_dom"/>
</dbReference>
<dbReference type="GO" id="GO:0008482">
    <property type="term" value="F:sulfite oxidase activity"/>
    <property type="evidence" value="ECO:0007669"/>
    <property type="project" value="TreeGrafter"/>
</dbReference>
<dbReference type="GO" id="GO:0006790">
    <property type="term" value="P:sulfur compound metabolic process"/>
    <property type="evidence" value="ECO:0007669"/>
    <property type="project" value="TreeGrafter"/>
</dbReference>
<gene>
    <name evidence="2" type="ORF">METZ01_LOCUS208962</name>
</gene>
<dbReference type="GO" id="GO:0020037">
    <property type="term" value="F:heme binding"/>
    <property type="evidence" value="ECO:0007669"/>
    <property type="project" value="TreeGrafter"/>
</dbReference>
<feature type="non-terminal residue" evidence="2">
    <location>
        <position position="132"/>
    </location>
</feature>
<dbReference type="InterPro" id="IPR006311">
    <property type="entry name" value="TAT_signal"/>
</dbReference>
<sequence>MAYTKTISRRDLLIQGGATAAGLALFPYDALAELFQTGEGERPIDWLDQGEQPPMRGMNLLNWSDVESWITPLDKFFKASHYNVPDVDGTGYSLEITGAVIQSLNLSLDDIKRRPRQSVDFALECSGNRGFG</sequence>
<feature type="domain" description="Oxidoreductase molybdopterin-binding" evidence="1">
    <location>
        <begin position="81"/>
        <end position="129"/>
    </location>
</feature>
<accession>A0A382EZD4</accession>
<dbReference type="AlphaFoldDB" id="A0A382EZD4"/>
<dbReference type="EMBL" id="UINC01047177">
    <property type="protein sequence ID" value="SVB56108.1"/>
    <property type="molecule type" value="Genomic_DNA"/>
</dbReference>
<reference evidence="2" key="1">
    <citation type="submission" date="2018-05" db="EMBL/GenBank/DDBJ databases">
        <authorList>
            <person name="Lanie J.A."/>
            <person name="Ng W.-L."/>
            <person name="Kazmierczak K.M."/>
            <person name="Andrzejewski T.M."/>
            <person name="Davidsen T.M."/>
            <person name="Wayne K.J."/>
            <person name="Tettelin H."/>
            <person name="Glass J.I."/>
            <person name="Rusch D."/>
            <person name="Podicherti R."/>
            <person name="Tsui H.-C.T."/>
            <person name="Winkler M.E."/>
        </authorList>
    </citation>
    <scope>NUCLEOTIDE SEQUENCE</scope>
</reference>
<name>A0A382EZD4_9ZZZZ</name>
<dbReference type="PANTHER" id="PTHR19372">
    <property type="entry name" value="SULFITE REDUCTASE"/>
    <property type="match status" value="1"/>
</dbReference>
<evidence type="ECO:0000259" key="1">
    <source>
        <dbReference type="Pfam" id="PF00174"/>
    </source>
</evidence>
<protein>
    <recommendedName>
        <fullName evidence="1">Oxidoreductase molybdopterin-binding domain-containing protein</fullName>
    </recommendedName>
</protein>
<dbReference type="PANTHER" id="PTHR19372:SF7">
    <property type="entry name" value="SULFITE OXIDASE, MITOCHONDRIAL"/>
    <property type="match status" value="1"/>
</dbReference>
<dbReference type="Pfam" id="PF00174">
    <property type="entry name" value="Oxidored_molyb"/>
    <property type="match status" value="1"/>
</dbReference>
<dbReference type="InterPro" id="IPR036374">
    <property type="entry name" value="OxRdtase_Mopterin-bd_sf"/>
</dbReference>
<dbReference type="GO" id="GO:0043546">
    <property type="term" value="F:molybdopterin cofactor binding"/>
    <property type="evidence" value="ECO:0007669"/>
    <property type="project" value="TreeGrafter"/>
</dbReference>